<evidence type="ECO:0000256" key="16">
    <source>
        <dbReference type="ARBA" id="ARBA00032185"/>
    </source>
</evidence>
<keyword evidence="10" id="KW-0560">Oxidoreductase</keyword>
<dbReference type="GO" id="GO:0015990">
    <property type="term" value="P:electron transport coupled proton transport"/>
    <property type="evidence" value="ECO:0007669"/>
    <property type="project" value="InterPro"/>
</dbReference>
<keyword evidence="19" id="KW-1185">Reference proteome</keyword>
<comment type="subunit">
    <text evidence="3">Heterooctamer of two A chains, two B chains, two C chains and two D chains.</text>
</comment>
<reference evidence="18 19" key="1">
    <citation type="submission" date="2013-04" db="EMBL/GenBank/DDBJ databases">
        <title>Oceanicola sp. 22II1-22F33 Genome Sequencing.</title>
        <authorList>
            <person name="Lai Q."/>
            <person name="Li G."/>
            <person name="Shao Z."/>
        </authorList>
    </citation>
    <scope>NUCLEOTIDE SEQUENCE [LARGE SCALE GENOMIC DNA]</scope>
    <source>
        <strain evidence="18 19">22II1-22F33</strain>
    </source>
</reference>
<evidence type="ECO:0000256" key="11">
    <source>
        <dbReference type="ARBA" id="ARBA00023136"/>
    </source>
</evidence>
<keyword evidence="6" id="KW-1003">Cell membrane</keyword>
<evidence type="ECO:0000256" key="4">
    <source>
        <dbReference type="ARBA" id="ARBA00014689"/>
    </source>
</evidence>
<sequence>MSAPTHQDDAAHGSYKSYLTGFALSVVLTVIPFWLVMSEADIGLGWALAVIFGLGAVQIIVHVHYFLHVTGTAEHGWQAMSMIFTAILLVIVLSGSIWVMFHLEENMMPAHEQIERVRNLP</sequence>
<evidence type="ECO:0000256" key="3">
    <source>
        <dbReference type="ARBA" id="ARBA00011700"/>
    </source>
</evidence>
<evidence type="ECO:0000256" key="13">
    <source>
        <dbReference type="ARBA" id="ARBA00030071"/>
    </source>
</evidence>
<comment type="function">
    <text evidence="12">Cytochrome bo(3) ubiquinol terminal oxidase is the component of the aerobic respiratory chain of E.coli that predominates when cells are grown at high aeration. Has proton pump activity across the membrane in addition to electron transfer, pumping 2 protons/electron.</text>
</comment>
<proteinExistence type="inferred from homology"/>
<feature type="transmembrane region" description="Helical" evidence="17">
    <location>
        <begin position="79"/>
        <end position="101"/>
    </location>
</feature>
<evidence type="ECO:0000256" key="9">
    <source>
        <dbReference type="ARBA" id="ARBA00022989"/>
    </source>
</evidence>
<evidence type="ECO:0000256" key="7">
    <source>
        <dbReference type="ARBA" id="ARBA00022692"/>
    </source>
</evidence>
<organism evidence="18 19">
    <name type="scientific">Marinibacterium profundimaris</name>
    <dbReference type="NCBI Taxonomy" id="1679460"/>
    <lineage>
        <taxon>Bacteria</taxon>
        <taxon>Pseudomonadati</taxon>
        <taxon>Pseudomonadota</taxon>
        <taxon>Alphaproteobacteria</taxon>
        <taxon>Rhodobacterales</taxon>
        <taxon>Paracoccaceae</taxon>
        <taxon>Marinibacterium</taxon>
    </lineage>
</organism>
<evidence type="ECO:0000256" key="15">
    <source>
        <dbReference type="ARBA" id="ARBA00031887"/>
    </source>
</evidence>
<comment type="similarity">
    <text evidence="2">Belongs to the cytochrome c oxidase bacterial subunit 4 family.</text>
</comment>
<dbReference type="PANTHER" id="PTHR36835:SF1">
    <property type="entry name" value="CYTOCHROME BO(3) UBIQUINOL OXIDASE SUBUNIT 4"/>
    <property type="match status" value="1"/>
</dbReference>
<dbReference type="NCBIfam" id="TIGR02847">
    <property type="entry name" value="CyoD"/>
    <property type="match status" value="1"/>
</dbReference>
<dbReference type="Pfam" id="PF03626">
    <property type="entry name" value="COX4_pro"/>
    <property type="match status" value="1"/>
</dbReference>
<evidence type="ECO:0000256" key="2">
    <source>
        <dbReference type="ARBA" id="ARBA00008079"/>
    </source>
</evidence>
<dbReference type="InterPro" id="IPR050968">
    <property type="entry name" value="Cytochrome_c_oxidase_bac_sub4"/>
</dbReference>
<dbReference type="GO" id="GO:0019646">
    <property type="term" value="P:aerobic electron transport chain"/>
    <property type="evidence" value="ECO:0007669"/>
    <property type="project" value="TreeGrafter"/>
</dbReference>
<keyword evidence="11 17" id="KW-0472">Membrane</keyword>
<evidence type="ECO:0000256" key="14">
    <source>
        <dbReference type="ARBA" id="ARBA00030211"/>
    </source>
</evidence>
<dbReference type="InterPro" id="IPR005171">
    <property type="entry name" value="Cyt_c_oxidase_su4_prok"/>
</dbReference>
<dbReference type="OrthoDB" id="2375888at2"/>
<keyword evidence="9 17" id="KW-1133">Transmembrane helix</keyword>
<dbReference type="EMBL" id="AQQR01000009">
    <property type="protein sequence ID" value="OWU71447.1"/>
    <property type="molecule type" value="Genomic_DNA"/>
</dbReference>
<gene>
    <name evidence="18" type="ORF">ATO3_18415</name>
</gene>
<dbReference type="InterPro" id="IPR014210">
    <property type="entry name" value="Cyt_o_ubiqinol_oxidase_su4"/>
</dbReference>
<dbReference type="GO" id="GO:0009319">
    <property type="term" value="C:cytochrome o ubiquinol oxidase complex"/>
    <property type="evidence" value="ECO:0007669"/>
    <property type="project" value="TreeGrafter"/>
</dbReference>
<dbReference type="GO" id="GO:0009486">
    <property type="term" value="F:cytochrome bo3 ubiquinol oxidase activity"/>
    <property type="evidence" value="ECO:0007669"/>
    <property type="project" value="InterPro"/>
</dbReference>
<comment type="subcellular location">
    <subcellularLocation>
        <location evidence="1">Cell membrane</location>
        <topology evidence="1">Multi-pass membrane protein</topology>
    </subcellularLocation>
</comment>
<evidence type="ECO:0000313" key="19">
    <source>
        <dbReference type="Proteomes" id="UP000215377"/>
    </source>
</evidence>
<dbReference type="GO" id="GO:0015078">
    <property type="term" value="F:proton transmembrane transporter activity"/>
    <property type="evidence" value="ECO:0007669"/>
    <property type="project" value="TreeGrafter"/>
</dbReference>
<protein>
    <recommendedName>
        <fullName evidence="4">Cytochrome bo(3) ubiquinol oxidase subunit 4</fullName>
    </recommendedName>
    <alternativeName>
        <fullName evidence="16">Cytochrome o ubiquinol oxidase subunit 4</fullName>
    </alternativeName>
    <alternativeName>
        <fullName evidence="13">Oxidase bo(3) subunit 4</fullName>
    </alternativeName>
    <alternativeName>
        <fullName evidence="14">Ubiquinol oxidase polypeptide IV</fullName>
    </alternativeName>
    <alternativeName>
        <fullName evidence="15">Ubiquinol oxidase subunit 4</fullName>
    </alternativeName>
</protein>
<evidence type="ECO:0000256" key="6">
    <source>
        <dbReference type="ARBA" id="ARBA00022475"/>
    </source>
</evidence>
<evidence type="ECO:0000256" key="1">
    <source>
        <dbReference type="ARBA" id="ARBA00004651"/>
    </source>
</evidence>
<keyword evidence="8" id="KW-0249">Electron transport</keyword>
<comment type="caution">
    <text evidence="18">The sequence shown here is derived from an EMBL/GenBank/DDBJ whole genome shotgun (WGS) entry which is preliminary data.</text>
</comment>
<evidence type="ECO:0000256" key="10">
    <source>
        <dbReference type="ARBA" id="ARBA00023002"/>
    </source>
</evidence>
<keyword evidence="5" id="KW-0813">Transport</keyword>
<evidence type="ECO:0000256" key="8">
    <source>
        <dbReference type="ARBA" id="ARBA00022982"/>
    </source>
</evidence>
<dbReference type="Proteomes" id="UP000215377">
    <property type="component" value="Unassembled WGS sequence"/>
</dbReference>
<dbReference type="GO" id="GO:0005886">
    <property type="term" value="C:plasma membrane"/>
    <property type="evidence" value="ECO:0007669"/>
    <property type="project" value="UniProtKB-SubCell"/>
</dbReference>
<evidence type="ECO:0000256" key="12">
    <source>
        <dbReference type="ARBA" id="ARBA00025694"/>
    </source>
</evidence>
<keyword evidence="7 17" id="KW-0812">Transmembrane</keyword>
<dbReference type="AlphaFoldDB" id="A0A225NF97"/>
<evidence type="ECO:0000313" key="18">
    <source>
        <dbReference type="EMBL" id="OWU71447.1"/>
    </source>
</evidence>
<feature type="transmembrane region" description="Helical" evidence="17">
    <location>
        <begin position="18"/>
        <end position="37"/>
    </location>
</feature>
<accession>A0A225NF97</accession>
<feature type="transmembrane region" description="Helical" evidence="17">
    <location>
        <begin position="44"/>
        <end position="67"/>
    </location>
</feature>
<evidence type="ECO:0000256" key="17">
    <source>
        <dbReference type="SAM" id="Phobius"/>
    </source>
</evidence>
<dbReference type="RefSeq" id="WP_088651373.1">
    <property type="nucleotide sequence ID" value="NZ_AQQR01000009.1"/>
</dbReference>
<evidence type="ECO:0000256" key="5">
    <source>
        <dbReference type="ARBA" id="ARBA00022448"/>
    </source>
</evidence>
<name>A0A225NF97_9RHOB</name>
<dbReference type="PANTHER" id="PTHR36835">
    <property type="entry name" value="CYTOCHROME BO(3) UBIQUINOL OXIDASE SUBUNIT 4"/>
    <property type="match status" value="1"/>
</dbReference>